<keyword evidence="1" id="KW-0812">Transmembrane</keyword>
<reference evidence="2 3" key="1">
    <citation type="submission" date="2021-04" db="EMBL/GenBank/DDBJ databases">
        <authorList>
            <person name="Bliznina A."/>
        </authorList>
    </citation>
    <scope>NUCLEOTIDE SEQUENCE [LARGE SCALE GENOMIC DNA]</scope>
</reference>
<feature type="transmembrane region" description="Helical" evidence="1">
    <location>
        <begin position="6"/>
        <end position="34"/>
    </location>
</feature>
<name>A0ABN7SAL7_OIKDI</name>
<sequence length="99" mass="10729">MSASQVPWPLIGGLVGVFAVILLIGAFYVAYAAWKKKREGPEVRYCHKTNTKIIPPAPTSEPKIVKGDIEDAAEALLARKKEPGPSQCDECNCCDEGKL</sequence>
<evidence type="ECO:0000313" key="3">
    <source>
        <dbReference type="Proteomes" id="UP001158576"/>
    </source>
</evidence>
<dbReference type="Proteomes" id="UP001158576">
    <property type="component" value="Chromosome XSR"/>
</dbReference>
<evidence type="ECO:0000313" key="2">
    <source>
        <dbReference type="EMBL" id="CAG5094324.1"/>
    </source>
</evidence>
<evidence type="ECO:0000256" key="1">
    <source>
        <dbReference type="SAM" id="Phobius"/>
    </source>
</evidence>
<protein>
    <submittedName>
        <fullName evidence="2">Oidioi.mRNA.OKI2018_I69.XSR.g13452.t1.cds</fullName>
    </submittedName>
</protein>
<dbReference type="EMBL" id="OU015569">
    <property type="protein sequence ID" value="CAG5094324.1"/>
    <property type="molecule type" value="Genomic_DNA"/>
</dbReference>
<gene>
    <name evidence="2" type="ORF">OKIOD_LOCUS5010</name>
</gene>
<keyword evidence="3" id="KW-1185">Reference proteome</keyword>
<keyword evidence="1" id="KW-1133">Transmembrane helix</keyword>
<organism evidence="2 3">
    <name type="scientific">Oikopleura dioica</name>
    <name type="common">Tunicate</name>
    <dbReference type="NCBI Taxonomy" id="34765"/>
    <lineage>
        <taxon>Eukaryota</taxon>
        <taxon>Metazoa</taxon>
        <taxon>Chordata</taxon>
        <taxon>Tunicata</taxon>
        <taxon>Appendicularia</taxon>
        <taxon>Copelata</taxon>
        <taxon>Oikopleuridae</taxon>
        <taxon>Oikopleura</taxon>
    </lineage>
</organism>
<proteinExistence type="predicted"/>
<accession>A0ABN7SAL7</accession>
<keyword evidence="1" id="KW-0472">Membrane</keyword>